<dbReference type="KEGG" id="kal:KALB_3044"/>
<dbReference type="InterPro" id="IPR050819">
    <property type="entry name" value="Tripeptidyl-peptidase_I"/>
</dbReference>
<evidence type="ECO:0000313" key="11">
    <source>
        <dbReference type="EMBL" id="AHH96412.1"/>
    </source>
</evidence>
<dbReference type="Gene3D" id="3.40.50.200">
    <property type="entry name" value="Peptidase S8/S53 domain"/>
    <property type="match status" value="1"/>
</dbReference>
<evidence type="ECO:0000256" key="7">
    <source>
        <dbReference type="ARBA" id="ARBA00023145"/>
    </source>
</evidence>
<dbReference type="eggNOG" id="COG4934">
    <property type="taxonomic scope" value="Bacteria"/>
</dbReference>
<feature type="domain" description="Peptidase S53" evidence="10">
    <location>
        <begin position="208"/>
        <end position="536"/>
    </location>
</feature>
<dbReference type="InterPro" id="IPR030400">
    <property type="entry name" value="Sedolisin_dom"/>
</dbReference>
<keyword evidence="7" id="KW-0865">Zymogen</keyword>
<gene>
    <name evidence="11" type="ORF">KALB_3044</name>
</gene>
<dbReference type="STRING" id="1449976.KALB_3044"/>
<dbReference type="Pfam" id="PF09286">
    <property type="entry name" value="Pro-kuma_activ"/>
    <property type="match status" value="1"/>
</dbReference>
<dbReference type="CDD" id="cd04056">
    <property type="entry name" value="Peptidases_S53"/>
    <property type="match status" value="1"/>
</dbReference>
<dbReference type="EMBL" id="CP007155">
    <property type="protein sequence ID" value="AHH96412.1"/>
    <property type="molecule type" value="Genomic_DNA"/>
</dbReference>
<feature type="region of interest" description="Disordered" evidence="8">
    <location>
        <begin position="189"/>
        <end position="210"/>
    </location>
</feature>
<dbReference type="Pfam" id="PF00082">
    <property type="entry name" value="Peptidase_S8"/>
    <property type="match status" value="1"/>
</dbReference>
<dbReference type="PANTHER" id="PTHR14218:SF15">
    <property type="entry name" value="TRIPEPTIDYL-PEPTIDASE 1"/>
    <property type="match status" value="1"/>
</dbReference>
<feature type="signal peptide" evidence="9">
    <location>
        <begin position="1"/>
        <end position="30"/>
    </location>
</feature>
<dbReference type="CDD" id="cd11377">
    <property type="entry name" value="Pro-peptidase_S53"/>
    <property type="match status" value="1"/>
</dbReference>
<keyword evidence="9" id="KW-0732">Signal</keyword>
<evidence type="ECO:0000259" key="10">
    <source>
        <dbReference type="PROSITE" id="PS51695"/>
    </source>
</evidence>
<evidence type="ECO:0000313" key="12">
    <source>
        <dbReference type="Proteomes" id="UP000019225"/>
    </source>
</evidence>
<dbReference type="GO" id="GO:0046872">
    <property type="term" value="F:metal ion binding"/>
    <property type="evidence" value="ECO:0007669"/>
    <property type="project" value="UniProtKB-KW"/>
</dbReference>
<dbReference type="PROSITE" id="PS00138">
    <property type="entry name" value="SUBTILASE_SER"/>
    <property type="match status" value="1"/>
</dbReference>
<dbReference type="GO" id="GO:0004252">
    <property type="term" value="F:serine-type endopeptidase activity"/>
    <property type="evidence" value="ECO:0007669"/>
    <property type="project" value="InterPro"/>
</dbReference>
<dbReference type="InterPro" id="IPR015366">
    <property type="entry name" value="S53_propep"/>
</dbReference>
<dbReference type="PATRIC" id="fig|1449976.3.peg.3056"/>
<accession>W5W665</accession>
<dbReference type="OrthoDB" id="3480681at2"/>
<evidence type="ECO:0000256" key="1">
    <source>
        <dbReference type="ARBA" id="ARBA00001913"/>
    </source>
</evidence>
<evidence type="ECO:0000256" key="9">
    <source>
        <dbReference type="SAM" id="SignalP"/>
    </source>
</evidence>
<dbReference type="PROSITE" id="PS51695">
    <property type="entry name" value="SEDOLISIN"/>
    <property type="match status" value="1"/>
</dbReference>
<dbReference type="RefSeq" id="WP_042220358.1">
    <property type="nucleotide sequence ID" value="NZ_CP007155.1"/>
</dbReference>
<keyword evidence="4" id="KW-0378">Hydrolase</keyword>
<dbReference type="HOGENOM" id="CLU_012501_0_0_11"/>
<dbReference type="InterPro" id="IPR000209">
    <property type="entry name" value="Peptidase_S8/S53_dom"/>
</dbReference>
<evidence type="ECO:0000256" key="4">
    <source>
        <dbReference type="ARBA" id="ARBA00022801"/>
    </source>
</evidence>
<dbReference type="AlphaFoldDB" id="W5W665"/>
<evidence type="ECO:0000256" key="8">
    <source>
        <dbReference type="SAM" id="MobiDB-lite"/>
    </source>
</evidence>
<evidence type="ECO:0000256" key="5">
    <source>
        <dbReference type="ARBA" id="ARBA00022825"/>
    </source>
</evidence>
<dbReference type="SUPFAM" id="SSF52743">
    <property type="entry name" value="Subtilisin-like"/>
    <property type="match status" value="1"/>
</dbReference>
<evidence type="ECO:0000256" key="3">
    <source>
        <dbReference type="ARBA" id="ARBA00022723"/>
    </source>
</evidence>
<keyword evidence="2" id="KW-0645">Protease</keyword>
<keyword evidence="3" id="KW-0479">Metal-binding</keyword>
<protein>
    <submittedName>
        <fullName evidence="11">Peptidase S53 propeptide</fullName>
    </submittedName>
</protein>
<dbReference type="PANTHER" id="PTHR14218">
    <property type="entry name" value="PROTEASE S8 TRIPEPTIDYL PEPTIDASE I CLN2"/>
    <property type="match status" value="1"/>
</dbReference>
<feature type="chain" id="PRO_5004875219" evidence="9">
    <location>
        <begin position="31"/>
        <end position="536"/>
    </location>
</feature>
<evidence type="ECO:0000256" key="6">
    <source>
        <dbReference type="ARBA" id="ARBA00022837"/>
    </source>
</evidence>
<reference evidence="11 12" key="1">
    <citation type="journal article" date="2014" name="BMC Genomics">
        <title>Complete genome sequence of producer of the glycopeptide antibiotic Aculeximycin Kutzneria albida DSM 43870T, a representative of minor genus of Pseudonocardiaceae.</title>
        <authorList>
            <person name="Rebets Y."/>
            <person name="Tokovenko B."/>
            <person name="Lushchyk I."/>
            <person name="Ruckert C."/>
            <person name="Zaburannyi N."/>
            <person name="Bechthold A."/>
            <person name="Kalinowski J."/>
            <person name="Luzhetskyy A."/>
        </authorList>
    </citation>
    <scope>NUCLEOTIDE SEQUENCE [LARGE SCALE GENOMIC DNA]</scope>
    <source>
        <strain evidence="11">DSM 43870</strain>
    </source>
</reference>
<proteinExistence type="predicted"/>
<keyword evidence="6" id="KW-0106">Calcium</keyword>
<name>W5W665_9PSEU</name>
<feature type="region of interest" description="Disordered" evidence="8">
    <location>
        <begin position="355"/>
        <end position="407"/>
    </location>
</feature>
<dbReference type="SUPFAM" id="SSF54897">
    <property type="entry name" value="Protease propeptides/inhibitors"/>
    <property type="match status" value="1"/>
</dbReference>
<keyword evidence="12" id="KW-1185">Reference proteome</keyword>
<dbReference type="InterPro" id="IPR036852">
    <property type="entry name" value="Peptidase_S8/S53_dom_sf"/>
</dbReference>
<organism evidence="11 12">
    <name type="scientific">Kutzneria albida DSM 43870</name>
    <dbReference type="NCBI Taxonomy" id="1449976"/>
    <lineage>
        <taxon>Bacteria</taxon>
        <taxon>Bacillati</taxon>
        <taxon>Actinomycetota</taxon>
        <taxon>Actinomycetes</taxon>
        <taxon>Pseudonocardiales</taxon>
        <taxon>Pseudonocardiaceae</taxon>
        <taxon>Kutzneria</taxon>
    </lineage>
</organism>
<sequence>MPKSLRVVAAVATPLAVLAGLAAIRQSASADPLQPQPRAAVAGSRVADLAAAPRTGAVPAGQRTAVSISLAPRDGAALDGFIAQVSDPRSAQHGRYLSPAQFADRFGATAEQIDQLTGYLRGQGLTVDSVNPNGLLVNASGPASAVEQAFATNLSTRREAGTGREYYANDSAPTLPTALATVVTGVAGLDNRPRVNHPPVRPRADVPGMSPAQLKGAYNVNGLGVRGDGQQVALLEFDGFEQSNIDAYDRQFGLSSPAPIVRKVDGGVPKLGEGQVEVELDIEAIRAIAPNARQVVFEGPNTSQGLIDTYAAIVNSGIPVVSISWGLPEPQLAPSDVTTLHNLYKQAAAQGQSLFAASGDNGSDDEKNGGLAVDYPASDPFVTGTGGTHLTVNPDNTRAGETGWSGAGGGNSALFTVPDYQAGKGKGQRMVPDIAADADPASGLTVFSQGKFGVVGGTSAAAPEWAGFVLLYNQIAASKGKPALGFANPALYAKASSGLHDIVGGSNGAFQAVPGYDQVTGLGSYDAVKLVAALLS</sequence>
<comment type="cofactor">
    <cofactor evidence="1">
        <name>Ca(2+)</name>
        <dbReference type="ChEBI" id="CHEBI:29108"/>
    </cofactor>
</comment>
<dbReference type="GO" id="GO:0008240">
    <property type="term" value="F:tripeptidyl-peptidase activity"/>
    <property type="evidence" value="ECO:0007669"/>
    <property type="project" value="TreeGrafter"/>
</dbReference>
<dbReference type="Proteomes" id="UP000019225">
    <property type="component" value="Chromosome"/>
</dbReference>
<evidence type="ECO:0000256" key="2">
    <source>
        <dbReference type="ARBA" id="ARBA00022670"/>
    </source>
</evidence>
<dbReference type="InterPro" id="IPR023828">
    <property type="entry name" value="Peptidase_S8_Ser-AS"/>
</dbReference>
<keyword evidence="5" id="KW-0720">Serine protease</keyword>
<dbReference type="GO" id="GO:0006508">
    <property type="term" value="P:proteolysis"/>
    <property type="evidence" value="ECO:0007669"/>
    <property type="project" value="UniProtKB-KW"/>
</dbReference>
<dbReference type="SMART" id="SM00944">
    <property type="entry name" value="Pro-kuma_activ"/>
    <property type="match status" value="1"/>
</dbReference>